<keyword evidence="3" id="KW-1185">Reference proteome</keyword>
<organism evidence="2 3">
    <name type="scientific">Syntrophothermus lipocalidus (strain DSM 12680 / TGB-C1)</name>
    <dbReference type="NCBI Taxonomy" id="643648"/>
    <lineage>
        <taxon>Bacteria</taxon>
        <taxon>Bacillati</taxon>
        <taxon>Bacillota</taxon>
        <taxon>Clostridia</taxon>
        <taxon>Eubacteriales</taxon>
        <taxon>Syntrophomonadaceae</taxon>
        <taxon>Syntrophothermus</taxon>
    </lineage>
</organism>
<protein>
    <submittedName>
        <fullName evidence="2">Uncharacterized protein</fullName>
    </submittedName>
</protein>
<evidence type="ECO:0000256" key="1">
    <source>
        <dbReference type="SAM" id="Phobius"/>
    </source>
</evidence>
<keyword evidence="1" id="KW-1133">Transmembrane helix</keyword>
<keyword evidence="1" id="KW-0812">Transmembrane</keyword>
<gene>
    <name evidence="2" type="ordered locus">Slip_1221</name>
</gene>
<evidence type="ECO:0000313" key="2">
    <source>
        <dbReference type="EMBL" id="ADI01994.1"/>
    </source>
</evidence>
<dbReference type="RefSeq" id="WP_013175396.1">
    <property type="nucleotide sequence ID" value="NC_014220.1"/>
</dbReference>
<dbReference type="EMBL" id="CP002048">
    <property type="protein sequence ID" value="ADI01994.1"/>
    <property type="molecule type" value="Genomic_DNA"/>
</dbReference>
<sequence length="71" mass="7993">MKLKLGYLLILLGTVLVFISHKILKRNVKTKKDDDIVAHYLEMAYNLPEFLYLAVAGIISFLVGTVMLVLA</sequence>
<reference evidence="2 3" key="2">
    <citation type="journal article" date="2010" name="Stand. Genomic Sci.">
        <title>Complete genome sequence of Syntrophothermus lipocalidus type strain (TGB-C1).</title>
        <authorList>
            <person name="Djao O.D."/>
            <person name="Zhang X."/>
            <person name="Lucas S."/>
            <person name="Lapidus A."/>
            <person name="Del Rio T.G."/>
            <person name="Nolan M."/>
            <person name="Tice H."/>
            <person name="Cheng J.F."/>
            <person name="Han C."/>
            <person name="Tapia R."/>
            <person name="Goodwin L."/>
            <person name="Pitluck S."/>
            <person name="Liolios K."/>
            <person name="Ivanova N."/>
            <person name="Mavromatis K."/>
            <person name="Mikhailova N."/>
            <person name="Ovchinnikova G."/>
            <person name="Pati A."/>
            <person name="Brambilla E."/>
            <person name="Chen A."/>
            <person name="Palaniappan K."/>
            <person name="Land M."/>
            <person name="Hauser L."/>
            <person name="Chang Y.J."/>
            <person name="Jeffries C.D."/>
            <person name="Rohde M."/>
            <person name="Sikorski J."/>
            <person name="Spring S."/>
            <person name="Goker M."/>
            <person name="Detter J.C."/>
            <person name="Woyke T."/>
            <person name="Bristow J."/>
            <person name="Eisen J.A."/>
            <person name="Markowitz V."/>
            <person name="Hugenholtz P."/>
            <person name="Kyrpides N.C."/>
            <person name="Klenk H.P."/>
        </authorList>
    </citation>
    <scope>NUCLEOTIDE SEQUENCE [LARGE SCALE GENOMIC DNA]</scope>
    <source>
        <strain evidence="3">DSM 12680 / TGB-C1</strain>
    </source>
</reference>
<name>D7CMQ9_SYNLT</name>
<reference evidence="3" key="1">
    <citation type="journal article" date="2010" name="Stand. Genomic Sci.">
        <title>Complete genome sequence of Syntrophothermus lipocalidus type strain (TGB-C1T).</title>
        <authorList>
            <consortium name="US DOE Joint Genome Institute (JGI-PGF)"/>
            <person name="Djao O."/>
            <person name="Zhang X."/>
            <person name="Lucas S."/>
            <person name="Lapidus A."/>
            <person name="Glavina Del Rio T."/>
            <person name="Nolan M."/>
            <person name="Tice H."/>
            <person name="Cheng J."/>
            <person name="Han C."/>
            <person name="Tapia R."/>
            <person name="Goodwin L."/>
            <person name="Pitluck S."/>
            <person name="Liolios K."/>
            <person name="Ivanova N."/>
            <person name="Mavromatis K."/>
            <person name="Mikhailova N."/>
            <person name="Ovchinnikova G."/>
            <person name="Pati A."/>
            <person name="Brambilla E."/>
            <person name="Chen A."/>
            <person name="Palaniappan K."/>
            <person name="Land M."/>
            <person name="Hauser L."/>
            <person name="Chang Y."/>
            <person name="Jeffries C."/>
            <person name="Rohde M."/>
            <person name="Sikorski J."/>
            <person name="Spring S."/>
            <person name="Goker M."/>
            <person name="Detter J."/>
            <person name="Woyke T."/>
            <person name="Bristow J."/>
            <person name="Eisen J."/>
            <person name="Markowitz V."/>
            <person name="Hugenholtz P."/>
            <person name="Kyrpides N."/>
            <person name="Klenk H."/>
        </authorList>
    </citation>
    <scope>NUCLEOTIDE SEQUENCE [LARGE SCALE GENOMIC DNA]</scope>
    <source>
        <strain evidence="3">DSM 12680 / TGB-C1</strain>
    </source>
</reference>
<dbReference type="KEGG" id="slp:Slip_1221"/>
<evidence type="ECO:0000313" key="3">
    <source>
        <dbReference type="Proteomes" id="UP000000378"/>
    </source>
</evidence>
<accession>D7CMQ9</accession>
<feature type="transmembrane region" description="Helical" evidence="1">
    <location>
        <begin position="6"/>
        <end position="24"/>
    </location>
</feature>
<dbReference type="HOGENOM" id="CLU_2738633_0_0_9"/>
<dbReference type="AlphaFoldDB" id="D7CMQ9"/>
<feature type="transmembrane region" description="Helical" evidence="1">
    <location>
        <begin position="50"/>
        <end position="70"/>
    </location>
</feature>
<proteinExistence type="predicted"/>
<dbReference type="Proteomes" id="UP000000378">
    <property type="component" value="Chromosome"/>
</dbReference>
<keyword evidence="1" id="KW-0472">Membrane</keyword>